<dbReference type="Proteomes" id="UP000182827">
    <property type="component" value="Unassembled WGS sequence"/>
</dbReference>
<reference evidence="2" key="1">
    <citation type="submission" date="2016-10" db="EMBL/GenBank/DDBJ databases">
        <authorList>
            <person name="Varghese N."/>
            <person name="Submissions S."/>
        </authorList>
    </citation>
    <scope>NUCLEOTIDE SEQUENCE [LARGE SCALE GENOMIC DNA]</scope>
    <source>
        <strain evidence="2">ANC 5076</strain>
    </source>
</reference>
<keyword evidence="2" id="KW-1185">Reference proteome</keyword>
<organism evidence="1 2">
    <name type="scientific">Acinetobacter bohemicus</name>
    <dbReference type="NCBI Taxonomy" id="1435036"/>
    <lineage>
        <taxon>Bacteria</taxon>
        <taxon>Pseudomonadati</taxon>
        <taxon>Pseudomonadota</taxon>
        <taxon>Gammaproteobacteria</taxon>
        <taxon>Moraxellales</taxon>
        <taxon>Moraxellaceae</taxon>
        <taxon>Acinetobacter</taxon>
    </lineage>
</organism>
<dbReference type="AlphaFoldDB" id="A0A1I6WA34"/>
<protein>
    <submittedName>
        <fullName evidence="1">Uncharacterized protein</fullName>
    </submittedName>
</protein>
<evidence type="ECO:0000313" key="1">
    <source>
        <dbReference type="EMBL" id="SFT22855.1"/>
    </source>
</evidence>
<name>A0A1I6WA34_9GAMM</name>
<evidence type="ECO:0000313" key="2">
    <source>
        <dbReference type="Proteomes" id="UP000182827"/>
    </source>
</evidence>
<accession>A0A1I6WA34</accession>
<gene>
    <name evidence="1" type="ORF">SAMN05444586_104913</name>
</gene>
<sequence length="96" mass="10772">MNLIEKLGLGMAEAIASCLLTTAINPEYFCLDPKQYFNVVDGVVCFYNDDEQQFFEYKPLAECDFVYVSIADLRTAIANHDQLKGLGKILRGGNEK</sequence>
<dbReference type="EMBL" id="FOZU01000049">
    <property type="protein sequence ID" value="SFT22855.1"/>
    <property type="molecule type" value="Genomic_DNA"/>
</dbReference>
<proteinExistence type="predicted"/>
<dbReference type="RefSeq" id="WP_074947762.1">
    <property type="nucleotide sequence ID" value="NZ_FOZU01000049.1"/>
</dbReference>